<dbReference type="SUPFAM" id="SSF69593">
    <property type="entry name" value="Glycerol-3-phosphate (1)-acyltransferase"/>
    <property type="match status" value="1"/>
</dbReference>
<dbReference type="AlphaFoldDB" id="A0A4P7VPD5"/>
<accession>A0A4P7VPD5</accession>
<keyword evidence="2" id="KW-0012">Acyltransferase</keyword>
<organism evidence="2 3">
    <name type="scientific">Muribaculum gordoncarteri</name>
    <dbReference type="NCBI Taxonomy" id="2530390"/>
    <lineage>
        <taxon>Bacteria</taxon>
        <taxon>Pseudomonadati</taxon>
        <taxon>Bacteroidota</taxon>
        <taxon>Bacteroidia</taxon>
        <taxon>Bacteroidales</taxon>
        <taxon>Muribaculaceae</taxon>
        <taxon>Muribaculum</taxon>
    </lineage>
</organism>
<dbReference type="KEGG" id="mgod:E7746_11005"/>
<sequence length="277" mass="31581">MAKNDNLRVDISATLNSRASKYAKFIPGFMVKWLEHTICQDELNGILERTSGKRGAEFCHAVLDDLDIKYNVIGADNMPPNRRVVIVSNHPLGALDGIALIDWVSKIYGPGVKFIVNDLLMAVKPLDNVFLPINKHGKQSRKSSSNIEEVFAGNDPIIIFPAGLVSRKRDEGIRDLKWQKMFINKAVQYHRDIIPVYFDGKDSPFFYNFAKLRTRVGLKFNIEMIYLPREIFRSRHARFTIVAGKPIPYNRFKGGRNAAIEAKAMKRIVYDLKSKIQ</sequence>
<dbReference type="Proteomes" id="UP000297031">
    <property type="component" value="Chromosome"/>
</dbReference>
<dbReference type="Pfam" id="PF19576">
    <property type="entry name" value="Acyltransf_2"/>
    <property type="match status" value="1"/>
</dbReference>
<feature type="domain" description="Putative acyltransferase ACT14924-like acyltransferase" evidence="1">
    <location>
        <begin position="15"/>
        <end position="258"/>
    </location>
</feature>
<evidence type="ECO:0000259" key="1">
    <source>
        <dbReference type="Pfam" id="PF19576"/>
    </source>
</evidence>
<dbReference type="GO" id="GO:0016746">
    <property type="term" value="F:acyltransferase activity"/>
    <property type="evidence" value="ECO:0007669"/>
    <property type="project" value="UniProtKB-KW"/>
</dbReference>
<gene>
    <name evidence="2" type="ORF">E7746_11005</name>
</gene>
<dbReference type="OrthoDB" id="1113830at2"/>
<keyword evidence="2" id="KW-0808">Transferase</keyword>
<reference evidence="2 3" key="1">
    <citation type="submission" date="2019-02" db="EMBL/GenBank/DDBJ databases">
        <title>Isolation and identification of novel species under the genus Muribaculum.</title>
        <authorList>
            <person name="Miyake S."/>
            <person name="Ding Y."/>
            <person name="Low A."/>
            <person name="Soh M."/>
            <person name="Seedorf H."/>
        </authorList>
    </citation>
    <scope>NUCLEOTIDE SEQUENCE [LARGE SCALE GENOMIC DNA]</scope>
    <source>
        <strain evidence="2 3">TLL-A4</strain>
    </source>
</reference>
<keyword evidence="3" id="KW-1185">Reference proteome</keyword>
<proteinExistence type="predicted"/>
<dbReference type="RefSeq" id="WP_136410816.1">
    <property type="nucleotide sequence ID" value="NZ_CP039393.1"/>
</dbReference>
<dbReference type="EMBL" id="CP039393">
    <property type="protein sequence ID" value="QCD36371.1"/>
    <property type="molecule type" value="Genomic_DNA"/>
</dbReference>
<dbReference type="InterPro" id="IPR045746">
    <property type="entry name" value="ACT14924-like_Acyltransf_dom"/>
</dbReference>
<name>A0A4P7VPD5_9BACT</name>
<evidence type="ECO:0000313" key="3">
    <source>
        <dbReference type="Proteomes" id="UP000297031"/>
    </source>
</evidence>
<evidence type="ECO:0000313" key="2">
    <source>
        <dbReference type="EMBL" id="QCD36371.1"/>
    </source>
</evidence>
<protein>
    <submittedName>
        <fullName evidence="2">Glycerol acyltransferase</fullName>
    </submittedName>
</protein>